<keyword evidence="2" id="KW-0472">Membrane</keyword>
<sequence length="196" mass="20634">MSLIVAARFQTFDQASVATQNLFKEGFTEDDVHTFYINSAGGHSRYPLGGDRAADPDAKGGHLGAMAGASALGLVFALLGGMIAAQMSAPVLIIIAAAGVGAYIGALAGAMWIVGRGRRKTPSTPVVQESHPVVRMAGVMLALHVTAEKESVARRVLRESGGQDIERAQGRWRDGKWQDFDPLTPPQTVEAPSPTP</sequence>
<organism evidence="3 4">
    <name type="scientific">Achromobacter spanius</name>
    <dbReference type="NCBI Taxonomy" id="217203"/>
    <lineage>
        <taxon>Bacteria</taxon>
        <taxon>Pseudomonadati</taxon>
        <taxon>Pseudomonadota</taxon>
        <taxon>Betaproteobacteria</taxon>
        <taxon>Burkholderiales</taxon>
        <taxon>Alcaligenaceae</taxon>
        <taxon>Achromobacter</taxon>
    </lineage>
</organism>
<feature type="transmembrane region" description="Helical" evidence="2">
    <location>
        <begin position="63"/>
        <end position="85"/>
    </location>
</feature>
<feature type="compositionally biased region" description="Basic and acidic residues" evidence="1">
    <location>
        <begin position="164"/>
        <end position="179"/>
    </location>
</feature>
<dbReference type="RefSeq" id="WP_104145534.1">
    <property type="nucleotide sequence ID" value="NZ_PREU01000016.1"/>
</dbReference>
<feature type="transmembrane region" description="Helical" evidence="2">
    <location>
        <begin position="91"/>
        <end position="114"/>
    </location>
</feature>
<accession>A0A2S5GJP6</accession>
<evidence type="ECO:0000313" key="3">
    <source>
        <dbReference type="EMBL" id="PPA73300.1"/>
    </source>
</evidence>
<feature type="region of interest" description="Disordered" evidence="1">
    <location>
        <begin position="159"/>
        <end position="196"/>
    </location>
</feature>
<dbReference type="AlphaFoldDB" id="A0A2S5GJP6"/>
<proteinExistence type="predicted"/>
<dbReference type="EMBL" id="PREU01000016">
    <property type="protein sequence ID" value="PPA73300.1"/>
    <property type="molecule type" value="Genomic_DNA"/>
</dbReference>
<protein>
    <recommendedName>
        <fullName evidence="5">Glycine zipper family protein</fullName>
    </recommendedName>
</protein>
<evidence type="ECO:0000256" key="2">
    <source>
        <dbReference type="SAM" id="Phobius"/>
    </source>
</evidence>
<gene>
    <name evidence="3" type="ORF">C4E15_26710</name>
</gene>
<evidence type="ECO:0000313" key="4">
    <source>
        <dbReference type="Proteomes" id="UP000239990"/>
    </source>
</evidence>
<keyword evidence="2" id="KW-0812">Transmembrane</keyword>
<name>A0A2S5GJP6_9BURK</name>
<dbReference type="OrthoDB" id="6369218at2"/>
<comment type="caution">
    <text evidence="3">The sequence shown here is derived from an EMBL/GenBank/DDBJ whole genome shotgun (WGS) entry which is preliminary data.</text>
</comment>
<evidence type="ECO:0000256" key="1">
    <source>
        <dbReference type="SAM" id="MobiDB-lite"/>
    </source>
</evidence>
<keyword evidence="2" id="KW-1133">Transmembrane helix</keyword>
<evidence type="ECO:0008006" key="5">
    <source>
        <dbReference type="Google" id="ProtNLM"/>
    </source>
</evidence>
<dbReference type="Proteomes" id="UP000239990">
    <property type="component" value="Unassembled WGS sequence"/>
</dbReference>
<reference evidence="3 4" key="1">
    <citation type="submission" date="2018-02" db="EMBL/GenBank/DDBJ databases">
        <title>Draft Genome of Achromobacter spanius stain 6.</title>
        <authorList>
            <person name="Gunasekera T.S."/>
            <person name="Radwan O."/>
            <person name="Ruiz O.N."/>
        </authorList>
    </citation>
    <scope>NUCLEOTIDE SEQUENCE [LARGE SCALE GENOMIC DNA]</scope>
    <source>
        <strain evidence="3 4">6</strain>
    </source>
</reference>